<evidence type="ECO:0000256" key="1">
    <source>
        <dbReference type="SAM" id="MobiDB-lite"/>
    </source>
</evidence>
<organism evidence="2 3">
    <name type="scientific">Naegleria lovaniensis</name>
    <name type="common">Amoeba</name>
    <dbReference type="NCBI Taxonomy" id="51637"/>
    <lineage>
        <taxon>Eukaryota</taxon>
        <taxon>Discoba</taxon>
        <taxon>Heterolobosea</taxon>
        <taxon>Tetramitia</taxon>
        <taxon>Eutetramitia</taxon>
        <taxon>Vahlkampfiidae</taxon>
        <taxon>Naegleria</taxon>
    </lineage>
</organism>
<reference evidence="2 3" key="1">
    <citation type="journal article" date="2018" name="BMC Genomics">
        <title>The genome of Naegleria lovaniensis, the basis for a comparative approach to unravel pathogenicity factors of the human pathogenic amoeba N. fowleri.</title>
        <authorList>
            <person name="Liechti N."/>
            <person name="Schurch N."/>
            <person name="Bruggmann R."/>
            <person name="Wittwer M."/>
        </authorList>
    </citation>
    <scope>NUCLEOTIDE SEQUENCE [LARGE SCALE GENOMIC DNA]</scope>
    <source>
        <strain evidence="2 3">ATCC 30569</strain>
    </source>
</reference>
<accession>A0AA88GJG4</accession>
<dbReference type="EMBL" id="PYSW02000032">
    <property type="protein sequence ID" value="KAG2378482.1"/>
    <property type="molecule type" value="Genomic_DNA"/>
</dbReference>
<dbReference type="GeneID" id="68100575"/>
<dbReference type="AlphaFoldDB" id="A0AA88GJG4"/>
<feature type="region of interest" description="Disordered" evidence="1">
    <location>
        <begin position="30"/>
        <end position="52"/>
    </location>
</feature>
<gene>
    <name evidence="2" type="ORF">C9374_008121</name>
</gene>
<dbReference type="RefSeq" id="XP_044545744.1">
    <property type="nucleotide sequence ID" value="XM_044698163.1"/>
</dbReference>
<protein>
    <submittedName>
        <fullName evidence="2">Uncharacterized protein</fullName>
    </submittedName>
</protein>
<sequence length="343" mass="38717">MSNIKKLANFSRVSDIATDVNDFFTFSSASGGSSNSNRHDRGDGNSSQFSSRYSHDTYDCRVLLRILSFQFLPIEIASDSATITNPFCSNWRVRVELLSHQQQEEGNQQQPTNHSSNQDDVFDSYVFDINGSLVQSHSSIDSVFSERNGVRPCKVVLSQLNSNSTSNSSIVLASTNNSLESSQQSTTTTTTNLLQNNSSPTNSNMVICSNLFDMIFEEKSTILSSSMNMKSVSPRSELLCALCYTFPFPHFLIEQLYFKISIYTVEKPNRKQQQEFGNQLIETLVAYCKTDVISTMYQPLNTAFINKKIRIRALKKRTNDSKNALNQQQKPRCNIQVKVEKFI</sequence>
<keyword evidence="3" id="KW-1185">Reference proteome</keyword>
<proteinExistence type="predicted"/>
<comment type="caution">
    <text evidence="2">The sequence shown here is derived from an EMBL/GenBank/DDBJ whole genome shotgun (WGS) entry which is preliminary data.</text>
</comment>
<name>A0AA88GJG4_NAELO</name>
<evidence type="ECO:0000313" key="2">
    <source>
        <dbReference type="EMBL" id="KAG2378482.1"/>
    </source>
</evidence>
<evidence type="ECO:0000313" key="3">
    <source>
        <dbReference type="Proteomes" id="UP000816034"/>
    </source>
</evidence>
<dbReference type="Proteomes" id="UP000816034">
    <property type="component" value="Unassembled WGS sequence"/>
</dbReference>